<dbReference type="PROSITE" id="PS00678">
    <property type="entry name" value="WD_REPEATS_1"/>
    <property type="match status" value="3"/>
</dbReference>
<feature type="repeat" description="WD" evidence="3">
    <location>
        <begin position="637"/>
        <end position="678"/>
    </location>
</feature>
<evidence type="ECO:0000259" key="4">
    <source>
        <dbReference type="PROSITE" id="PS50837"/>
    </source>
</evidence>
<name>A0A6A4H503_9AGAR</name>
<dbReference type="PANTHER" id="PTHR22847:SF637">
    <property type="entry name" value="WD REPEAT DOMAIN 5B"/>
    <property type="match status" value="1"/>
</dbReference>
<dbReference type="Gene3D" id="2.130.10.10">
    <property type="entry name" value="YVTN repeat-like/Quinoprotein amine dehydrogenase"/>
    <property type="match status" value="4"/>
</dbReference>
<dbReference type="CDD" id="cd00200">
    <property type="entry name" value="WD40"/>
    <property type="match status" value="1"/>
</dbReference>
<dbReference type="EMBL" id="ML769587">
    <property type="protein sequence ID" value="KAE9392800.1"/>
    <property type="molecule type" value="Genomic_DNA"/>
</dbReference>
<dbReference type="CDD" id="cd21037">
    <property type="entry name" value="MLKL_NTD"/>
    <property type="match status" value="1"/>
</dbReference>
<proteinExistence type="predicted"/>
<dbReference type="InterPro" id="IPR001680">
    <property type="entry name" value="WD40_rpt"/>
</dbReference>
<dbReference type="InterPro" id="IPR015943">
    <property type="entry name" value="WD40/YVTN_repeat-like_dom_sf"/>
</dbReference>
<dbReference type="Pfam" id="PF00400">
    <property type="entry name" value="WD40"/>
    <property type="match status" value="4"/>
</dbReference>
<reference evidence="5" key="1">
    <citation type="journal article" date="2019" name="Environ. Microbiol.">
        <title>Fungal ecological strategies reflected in gene transcription - a case study of two litter decomposers.</title>
        <authorList>
            <person name="Barbi F."/>
            <person name="Kohler A."/>
            <person name="Barry K."/>
            <person name="Baskaran P."/>
            <person name="Daum C."/>
            <person name="Fauchery L."/>
            <person name="Ihrmark K."/>
            <person name="Kuo A."/>
            <person name="LaButti K."/>
            <person name="Lipzen A."/>
            <person name="Morin E."/>
            <person name="Grigoriev I.V."/>
            <person name="Henrissat B."/>
            <person name="Lindahl B."/>
            <person name="Martin F."/>
        </authorList>
    </citation>
    <scope>NUCLEOTIDE SEQUENCE</scope>
    <source>
        <strain evidence="5">JB14</strain>
    </source>
</reference>
<dbReference type="InterPro" id="IPR056884">
    <property type="entry name" value="NPHP3-like_N"/>
</dbReference>
<dbReference type="InterPro" id="IPR036322">
    <property type="entry name" value="WD40_repeat_dom_sf"/>
</dbReference>
<dbReference type="InterPro" id="IPR027417">
    <property type="entry name" value="P-loop_NTPase"/>
</dbReference>
<dbReference type="OrthoDB" id="3266532at2759"/>
<evidence type="ECO:0000313" key="5">
    <source>
        <dbReference type="EMBL" id="KAE9392800.1"/>
    </source>
</evidence>
<sequence>MSSTNAQQASDRMAMTKDLSTDVLSVLKLAKEATTGLGMFGIEPALNGVLAVCEMVQNMKSNKKDLPKLKEKIDNFITALPLNNNNNDVPAELYKRLQNLSERLPRTAQLLPASVEFRQFLQANDTKAKIEDIRQAVRDALQEFSFHGGISIEIVIEDIQQTAKTIQEATRDIQQAKTFNRQALKLHFLIERLNVAPARFDAADTPSPCLHGTREQLLKDLHNHALGSIGPEKQIIWIHGTPGRGKSTIAKSLAIRLHEENALAASFFFSRSHESRSNFNNVFRTIAHQIAMFNQQFHNILVDILEKDNQLGHSAANIQFKKLIIEPLSKLPQIQDPWVLVFDALDECGGGAELLKLLCEEIGNLPINLHIIFTSRPEHPIHMWFDNDPLKSSTHIIILDNVKEEVVSSDILWYLKYNLVDDGKKPHKEALADTEQLKLLADPWHSPTASIAQILKLKSGLIDDLYAHILHELIPEGDAILIENYQNIMGSLLHLQEPLSIPLLSKLLGYNNDVDVKAMLELMSAVLIMPEKKDDVVRIAHLSFWEYATSKGARKITIRIWNAETGEQVVEPILGHTEYVTSVGFSSDGKRVVSGSYDKTIRIWNAETGEQRVVSGSYDKTIRIWNAETGEQVVEPILGHTDGVTSVGFSSDGKRVVSGSYDKTIRIWNAETGEQVVEPILGHTMGYIYYPNLECRDWRTSSGTNIGTYTWVTSVGFSSDGKRVVSGSYDKTIRIWNAETGEQVVEPILGHTDGYICWILIRWKESSLRLYDRTIRIWNAETGEQVVEPILGHTNYVTSTIRIWNARLENKQWSQDWVIQIHLYLSDPLSERQRLISGSDDKTVWIQNEESTVNTSFHAFARQPDPFAMTNGWVHGKNSELLFWVPPQHRMVIWRPNNTLVIGETQQS</sequence>
<dbReference type="PROSITE" id="PS50082">
    <property type="entry name" value="WD_REPEATS_2"/>
    <property type="match status" value="4"/>
</dbReference>
<feature type="repeat" description="WD" evidence="3">
    <location>
        <begin position="613"/>
        <end position="635"/>
    </location>
</feature>
<dbReference type="InterPro" id="IPR020472">
    <property type="entry name" value="WD40_PAC1"/>
</dbReference>
<keyword evidence="6" id="KW-1185">Reference proteome</keyword>
<gene>
    <name evidence="5" type="ORF">BT96DRAFT_1023349</name>
</gene>
<dbReference type="Gene3D" id="1.20.930.20">
    <property type="entry name" value="Adaptor protein Cbl, N-terminal domain"/>
    <property type="match status" value="1"/>
</dbReference>
<dbReference type="PRINTS" id="PR00320">
    <property type="entry name" value="GPROTEINBRPT"/>
</dbReference>
<protein>
    <submittedName>
        <fullName evidence="5">WD40 repeat-like protein</fullName>
    </submittedName>
</protein>
<accession>A0A6A4H503</accession>
<dbReference type="InterPro" id="IPR019775">
    <property type="entry name" value="WD40_repeat_CS"/>
</dbReference>
<evidence type="ECO:0000256" key="1">
    <source>
        <dbReference type="ARBA" id="ARBA00022574"/>
    </source>
</evidence>
<dbReference type="Gene3D" id="3.40.50.300">
    <property type="entry name" value="P-loop containing nucleotide triphosphate hydrolases"/>
    <property type="match status" value="1"/>
</dbReference>
<organism evidence="5 6">
    <name type="scientific">Gymnopus androsaceus JB14</name>
    <dbReference type="NCBI Taxonomy" id="1447944"/>
    <lineage>
        <taxon>Eukaryota</taxon>
        <taxon>Fungi</taxon>
        <taxon>Dikarya</taxon>
        <taxon>Basidiomycota</taxon>
        <taxon>Agaricomycotina</taxon>
        <taxon>Agaricomycetes</taxon>
        <taxon>Agaricomycetidae</taxon>
        <taxon>Agaricales</taxon>
        <taxon>Marasmiineae</taxon>
        <taxon>Omphalotaceae</taxon>
        <taxon>Gymnopus</taxon>
    </lineage>
</organism>
<dbReference type="InterPro" id="IPR007111">
    <property type="entry name" value="NACHT_NTPase"/>
</dbReference>
<dbReference type="SMART" id="SM00320">
    <property type="entry name" value="WD40"/>
    <property type="match status" value="3"/>
</dbReference>
<dbReference type="SUPFAM" id="SSF50978">
    <property type="entry name" value="WD40 repeat-like"/>
    <property type="match status" value="1"/>
</dbReference>
<dbReference type="PROSITE" id="PS50294">
    <property type="entry name" value="WD_REPEATS_REGION"/>
    <property type="match status" value="3"/>
</dbReference>
<feature type="repeat" description="WD" evidence="3">
    <location>
        <begin position="573"/>
        <end position="614"/>
    </location>
</feature>
<dbReference type="GO" id="GO:0007166">
    <property type="term" value="P:cell surface receptor signaling pathway"/>
    <property type="evidence" value="ECO:0007669"/>
    <property type="project" value="InterPro"/>
</dbReference>
<dbReference type="PANTHER" id="PTHR22847">
    <property type="entry name" value="WD40 REPEAT PROTEIN"/>
    <property type="match status" value="1"/>
</dbReference>
<dbReference type="GO" id="GO:1990234">
    <property type="term" value="C:transferase complex"/>
    <property type="evidence" value="ECO:0007669"/>
    <property type="project" value="UniProtKB-ARBA"/>
</dbReference>
<dbReference type="InterPro" id="IPR036537">
    <property type="entry name" value="Adaptor_Cbl_N_dom_sf"/>
</dbReference>
<keyword evidence="2" id="KW-0677">Repeat</keyword>
<evidence type="ECO:0000313" key="6">
    <source>
        <dbReference type="Proteomes" id="UP000799118"/>
    </source>
</evidence>
<dbReference type="SUPFAM" id="SSF52540">
    <property type="entry name" value="P-loop containing nucleoside triphosphate hydrolases"/>
    <property type="match status" value="1"/>
</dbReference>
<evidence type="ECO:0000256" key="2">
    <source>
        <dbReference type="ARBA" id="ARBA00022737"/>
    </source>
</evidence>
<dbReference type="InterPro" id="IPR059179">
    <property type="entry name" value="MLKL-like_MCAfunc"/>
</dbReference>
<feature type="repeat" description="WD" evidence="3">
    <location>
        <begin position="712"/>
        <end position="746"/>
    </location>
</feature>
<keyword evidence="1 3" id="KW-0853">WD repeat</keyword>
<dbReference type="Pfam" id="PF24883">
    <property type="entry name" value="NPHP3_N"/>
    <property type="match status" value="1"/>
</dbReference>
<dbReference type="PROSITE" id="PS50837">
    <property type="entry name" value="NACHT"/>
    <property type="match status" value="1"/>
</dbReference>
<dbReference type="Proteomes" id="UP000799118">
    <property type="component" value="Unassembled WGS sequence"/>
</dbReference>
<feature type="domain" description="NACHT" evidence="4">
    <location>
        <begin position="234"/>
        <end position="377"/>
    </location>
</feature>
<dbReference type="AlphaFoldDB" id="A0A6A4H503"/>
<evidence type="ECO:0000256" key="3">
    <source>
        <dbReference type="PROSITE-ProRule" id="PRU00221"/>
    </source>
</evidence>